<dbReference type="GO" id="GO:0005886">
    <property type="term" value="C:plasma membrane"/>
    <property type="evidence" value="ECO:0007669"/>
    <property type="project" value="UniProtKB-SubCell"/>
</dbReference>
<proteinExistence type="predicted"/>
<comment type="subcellular location">
    <subcellularLocation>
        <location evidence="1">Cell membrane</location>
        <topology evidence="1">Multi-pass membrane protein</topology>
    </subcellularLocation>
</comment>
<evidence type="ECO:0000256" key="10">
    <source>
        <dbReference type="SAM" id="Phobius"/>
    </source>
</evidence>
<feature type="transmembrane region" description="Helical" evidence="10">
    <location>
        <begin position="280"/>
        <end position="301"/>
    </location>
</feature>
<evidence type="ECO:0000256" key="3">
    <source>
        <dbReference type="ARBA" id="ARBA00022475"/>
    </source>
</evidence>
<dbReference type="FunFam" id="3.40.50.300:FF:000221">
    <property type="entry name" value="Multidrug ABC transporter ATP-binding protein"/>
    <property type="match status" value="1"/>
</dbReference>
<dbReference type="GO" id="GO:0005524">
    <property type="term" value="F:ATP binding"/>
    <property type="evidence" value="ECO:0007669"/>
    <property type="project" value="UniProtKB-KW"/>
</dbReference>
<comment type="function">
    <text evidence="9">May be involved in multidrug export. Transmembrane domains (TMD) form a pore in the cell membrane and the ATP-binding domain (NBD) is responsible for energy generation.</text>
</comment>
<reference evidence="13 14" key="1">
    <citation type="journal article" date="2017" name="PLoS ONE">
        <title>Development of a real-time PCR for detection of Staphylococcus pseudintermedius using a novel automated comparison of whole-genome sequences.</title>
        <authorList>
            <person name="Verstappen K.M."/>
            <person name="Huijbregts L."/>
            <person name="Spaninks M."/>
            <person name="Wagenaar J.A."/>
            <person name="Fluit A.C."/>
            <person name="Duim B."/>
        </authorList>
    </citation>
    <scope>NUCLEOTIDE SEQUENCE [LARGE SCALE GENOMIC DNA]</scope>
    <source>
        <strain evidence="13 14">215070706401-1</strain>
    </source>
</reference>
<dbReference type="InterPro" id="IPR039421">
    <property type="entry name" value="Type_1_exporter"/>
</dbReference>
<dbReference type="Gene3D" id="1.20.1560.10">
    <property type="entry name" value="ABC transporter type 1, transmembrane domain"/>
    <property type="match status" value="1"/>
</dbReference>
<dbReference type="Pfam" id="PF00664">
    <property type="entry name" value="ABC_membrane"/>
    <property type="match status" value="1"/>
</dbReference>
<evidence type="ECO:0000259" key="11">
    <source>
        <dbReference type="PROSITE" id="PS50893"/>
    </source>
</evidence>
<dbReference type="FunFam" id="1.20.1560.10:FF:000011">
    <property type="entry name" value="Multidrug ABC transporter ATP-binding protein"/>
    <property type="match status" value="1"/>
</dbReference>
<dbReference type="InterPro" id="IPR027417">
    <property type="entry name" value="P-loop_NTPase"/>
</dbReference>
<dbReference type="InterPro" id="IPR017871">
    <property type="entry name" value="ABC_transporter-like_CS"/>
</dbReference>
<feature type="domain" description="ABC transporter" evidence="11">
    <location>
        <begin position="337"/>
        <end position="571"/>
    </location>
</feature>
<protein>
    <submittedName>
        <fullName evidence="13">Multidrug ABC transporter permease/ATP-binding protein</fullName>
    </submittedName>
</protein>
<dbReference type="PROSITE" id="PS50929">
    <property type="entry name" value="ABC_TM1F"/>
    <property type="match status" value="1"/>
</dbReference>
<dbReference type="EMBL" id="MWUU01000005">
    <property type="protein sequence ID" value="PCF55895.1"/>
    <property type="molecule type" value="Genomic_DNA"/>
</dbReference>
<dbReference type="AlphaFoldDB" id="A0A2A4GY91"/>
<evidence type="ECO:0000256" key="8">
    <source>
        <dbReference type="ARBA" id="ARBA00023136"/>
    </source>
</evidence>
<dbReference type="Proteomes" id="UP000218335">
    <property type="component" value="Unassembled WGS sequence"/>
</dbReference>
<evidence type="ECO:0000256" key="9">
    <source>
        <dbReference type="ARBA" id="ARBA00025074"/>
    </source>
</evidence>
<evidence type="ECO:0000256" key="4">
    <source>
        <dbReference type="ARBA" id="ARBA00022692"/>
    </source>
</evidence>
<dbReference type="PANTHER" id="PTHR43394:SF1">
    <property type="entry name" value="ATP-BINDING CASSETTE SUB-FAMILY B MEMBER 10, MITOCHONDRIAL"/>
    <property type="match status" value="1"/>
</dbReference>
<accession>A0A2A4GY91</accession>
<evidence type="ECO:0000256" key="2">
    <source>
        <dbReference type="ARBA" id="ARBA00022448"/>
    </source>
</evidence>
<dbReference type="PANTHER" id="PTHR43394">
    <property type="entry name" value="ATP-DEPENDENT PERMEASE MDL1, MITOCHONDRIAL"/>
    <property type="match status" value="1"/>
</dbReference>
<evidence type="ECO:0000256" key="6">
    <source>
        <dbReference type="ARBA" id="ARBA00022840"/>
    </source>
</evidence>
<keyword evidence="4 10" id="KW-0812">Transmembrane</keyword>
<dbReference type="PROSITE" id="PS50893">
    <property type="entry name" value="ABC_TRANSPORTER_2"/>
    <property type="match status" value="1"/>
</dbReference>
<organism evidence="13 14">
    <name type="scientific">Staphylococcus delphini</name>
    <dbReference type="NCBI Taxonomy" id="53344"/>
    <lineage>
        <taxon>Bacteria</taxon>
        <taxon>Bacillati</taxon>
        <taxon>Bacillota</taxon>
        <taxon>Bacilli</taxon>
        <taxon>Bacillales</taxon>
        <taxon>Staphylococcaceae</taxon>
        <taxon>Staphylococcus</taxon>
        <taxon>Staphylococcus intermedius group</taxon>
    </lineage>
</organism>
<dbReference type="CDD" id="cd18541">
    <property type="entry name" value="ABC_6TM_TmrB_like"/>
    <property type="match status" value="1"/>
</dbReference>
<sequence>MKVFKQLGWFLKQEKWRYVTALMALFVAALSSLIPPQIIGFVIDHITAQTLTPQNLTMYLLIIFSVGVLVYGLRYFLRTRFFGASAKLGRILREQLYEKYTQMSPSFYQKYRTGDLMAHATNDIRAVQNTAGIGVMTISEALITGGMTLVMMFVTISPKLTLIAMMPLPILVISTSYYGRLLHKGFKEAQGAFSELNDKTQESIAGVKVTKSFGYETADEDDFRQLSDRVVAKNLVVSKIDALFDPTIELVIGASYLLSVVFGAYMVIDDSITIGQLITFTTYLGMLVWPLLALGFFFNIIQRGAASYDRIREIESVPSGIVTTSQISDAPTGDIDFNLKQFQFEDTAHASLHDIDFTIQQGMTVGIVGHTGAGKSLLIRLLLREFDTERPEDIQYGHHPLRDYDIRKLRAQFGYVPQEHFLFSSTIRGNIAFSQPDIDDEAVHHASAMSHIHQDILTLPLAYDTVVGERGVSLSGGQKQRISIARALLTHPQVLILDDALSAVDAETETAILGNLKKERQGKTNIITAHRMSAVMHADLIIVMRDGTIIERGTHDELLQQHGWYAETFQSQAMQSRLTQVLESEVNGGDTNETTRK</sequence>
<dbReference type="GO" id="GO:0016887">
    <property type="term" value="F:ATP hydrolysis activity"/>
    <property type="evidence" value="ECO:0007669"/>
    <property type="project" value="InterPro"/>
</dbReference>
<dbReference type="SUPFAM" id="SSF52540">
    <property type="entry name" value="P-loop containing nucleoside triphosphate hydrolases"/>
    <property type="match status" value="1"/>
</dbReference>
<keyword evidence="8 10" id="KW-0472">Membrane</keyword>
<name>A0A2A4GY91_9STAP</name>
<feature type="domain" description="ABC transmembrane type-1" evidence="12">
    <location>
        <begin position="19"/>
        <end position="303"/>
    </location>
</feature>
<dbReference type="InterPro" id="IPR011527">
    <property type="entry name" value="ABC1_TM_dom"/>
</dbReference>
<dbReference type="InterPro" id="IPR003593">
    <property type="entry name" value="AAA+_ATPase"/>
</dbReference>
<feature type="transmembrane region" description="Helical" evidence="10">
    <location>
        <begin position="56"/>
        <end position="77"/>
    </location>
</feature>
<dbReference type="RefSeq" id="WP_096591260.1">
    <property type="nucleotide sequence ID" value="NZ_MWRM01000005.1"/>
</dbReference>
<dbReference type="SUPFAM" id="SSF90123">
    <property type="entry name" value="ABC transporter transmembrane region"/>
    <property type="match status" value="1"/>
</dbReference>
<dbReference type="PROSITE" id="PS00211">
    <property type="entry name" value="ABC_TRANSPORTER_1"/>
    <property type="match status" value="1"/>
</dbReference>
<evidence type="ECO:0000313" key="13">
    <source>
        <dbReference type="EMBL" id="PCF55895.1"/>
    </source>
</evidence>
<evidence type="ECO:0000256" key="1">
    <source>
        <dbReference type="ARBA" id="ARBA00004651"/>
    </source>
</evidence>
<dbReference type="Gene3D" id="3.40.50.300">
    <property type="entry name" value="P-loop containing nucleotide triphosphate hydrolases"/>
    <property type="match status" value="1"/>
</dbReference>
<dbReference type="Pfam" id="PF00005">
    <property type="entry name" value="ABC_tran"/>
    <property type="match status" value="1"/>
</dbReference>
<keyword evidence="7 10" id="KW-1133">Transmembrane helix</keyword>
<keyword evidence="3" id="KW-1003">Cell membrane</keyword>
<evidence type="ECO:0000256" key="7">
    <source>
        <dbReference type="ARBA" id="ARBA00022989"/>
    </source>
</evidence>
<evidence type="ECO:0000259" key="12">
    <source>
        <dbReference type="PROSITE" id="PS50929"/>
    </source>
</evidence>
<evidence type="ECO:0000313" key="14">
    <source>
        <dbReference type="Proteomes" id="UP000218335"/>
    </source>
</evidence>
<evidence type="ECO:0000256" key="5">
    <source>
        <dbReference type="ARBA" id="ARBA00022741"/>
    </source>
</evidence>
<feature type="transmembrane region" description="Helical" evidence="10">
    <location>
        <begin position="248"/>
        <end position="268"/>
    </location>
</feature>
<dbReference type="GO" id="GO:0015421">
    <property type="term" value="F:ABC-type oligopeptide transporter activity"/>
    <property type="evidence" value="ECO:0007669"/>
    <property type="project" value="TreeGrafter"/>
</dbReference>
<feature type="transmembrane region" description="Helical" evidence="10">
    <location>
        <begin position="160"/>
        <end position="178"/>
    </location>
</feature>
<keyword evidence="5" id="KW-0547">Nucleotide-binding</keyword>
<dbReference type="SMART" id="SM00382">
    <property type="entry name" value="AAA"/>
    <property type="match status" value="1"/>
</dbReference>
<dbReference type="InterPro" id="IPR003439">
    <property type="entry name" value="ABC_transporter-like_ATP-bd"/>
</dbReference>
<comment type="caution">
    <text evidence="13">The sequence shown here is derived from an EMBL/GenBank/DDBJ whole genome shotgun (WGS) entry which is preliminary data.</text>
</comment>
<dbReference type="InterPro" id="IPR036640">
    <property type="entry name" value="ABC1_TM_sf"/>
</dbReference>
<keyword evidence="6 13" id="KW-0067">ATP-binding</keyword>
<gene>
    <name evidence="13" type="ORF">B5C08_04760</name>
</gene>
<keyword evidence="2" id="KW-0813">Transport</keyword>
<feature type="transmembrane region" description="Helical" evidence="10">
    <location>
        <begin position="133"/>
        <end position="154"/>
    </location>
</feature>